<proteinExistence type="predicted"/>
<evidence type="ECO:0000313" key="2">
    <source>
        <dbReference type="EMBL" id="HJG80974.1"/>
    </source>
</evidence>
<feature type="non-terminal residue" evidence="2">
    <location>
        <position position="79"/>
    </location>
</feature>
<dbReference type="AlphaFoldDB" id="A0A921MEZ5"/>
<reference evidence="2" key="2">
    <citation type="submission" date="2021-09" db="EMBL/GenBank/DDBJ databases">
        <authorList>
            <person name="Gilroy R."/>
        </authorList>
    </citation>
    <scope>NUCLEOTIDE SEQUENCE</scope>
    <source>
        <strain evidence="2">ChiGjej5B5-7349</strain>
    </source>
</reference>
<feature type="region of interest" description="Disordered" evidence="1">
    <location>
        <begin position="1"/>
        <end position="59"/>
    </location>
</feature>
<evidence type="ECO:0000313" key="3">
    <source>
        <dbReference type="Proteomes" id="UP000784435"/>
    </source>
</evidence>
<protein>
    <submittedName>
        <fullName evidence="2">Uncharacterized protein</fullName>
    </submittedName>
</protein>
<feature type="compositionally biased region" description="Pro residues" evidence="1">
    <location>
        <begin position="41"/>
        <end position="54"/>
    </location>
</feature>
<dbReference type="Proteomes" id="UP000784435">
    <property type="component" value="Unassembled WGS sequence"/>
</dbReference>
<accession>A0A921MEZ5</accession>
<evidence type="ECO:0000256" key="1">
    <source>
        <dbReference type="SAM" id="MobiDB-lite"/>
    </source>
</evidence>
<dbReference type="EMBL" id="DYUK01000244">
    <property type="protein sequence ID" value="HJG80974.1"/>
    <property type="molecule type" value="Genomic_DNA"/>
</dbReference>
<sequence length="79" mass="8136">MPCASPSPEDRRPASAPLGDRGPDPVPHDPQVPVDLYGLPALPPPQPLPRPQPAEAPVTARPRLSPAVWLGAVGAAVVT</sequence>
<organism evidence="2 3">
    <name type="scientific">Brevibacterium senegalense</name>
    <dbReference type="NCBI Taxonomy" id="1033736"/>
    <lineage>
        <taxon>Bacteria</taxon>
        <taxon>Bacillati</taxon>
        <taxon>Actinomycetota</taxon>
        <taxon>Actinomycetes</taxon>
        <taxon>Micrococcales</taxon>
        <taxon>Brevibacteriaceae</taxon>
        <taxon>Brevibacterium</taxon>
    </lineage>
</organism>
<reference evidence="2" key="1">
    <citation type="journal article" date="2021" name="PeerJ">
        <title>Extensive microbial diversity within the chicken gut microbiome revealed by metagenomics and culture.</title>
        <authorList>
            <person name="Gilroy R."/>
            <person name="Ravi A."/>
            <person name="Getino M."/>
            <person name="Pursley I."/>
            <person name="Horton D.L."/>
            <person name="Alikhan N.F."/>
            <person name="Baker D."/>
            <person name="Gharbi K."/>
            <person name="Hall N."/>
            <person name="Watson M."/>
            <person name="Adriaenssens E.M."/>
            <person name="Foster-Nyarko E."/>
            <person name="Jarju S."/>
            <person name="Secka A."/>
            <person name="Antonio M."/>
            <person name="Oren A."/>
            <person name="Chaudhuri R.R."/>
            <person name="La Ragione R."/>
            <person name="Hildebrand F."/>
            <person name="Pallen M.J."/>
        </authorList>
    </citation>
    <scope>NUCLEOTIDE SEQUENCE</scope>
    <source>
        <strain evidence="2">ChiGjej5B5-7349</strain>
    </source>
</reference>
<gene>
    <name evidence="2" type="ORF">K8V08_11240</name>
</gene>
<name>A0A921MEZ5_9MICO</name>
<comment type="caution">
    <text evidence="2">The sequence shown here is derived from an EMBL/GenBank/DDBJ whole genome shotgun (WGS) entry which is preliminary data.</text>
</comment>